<organism evidence="9 10">
    <name type="scientific">Thauera humireducens</name>
    <dbReference type="NCBI Taxonomy" id="1134435"/>
    <lineage>
        <taxon>Bacteria</taxon>
        <taxon>Pseudomonadati</taxon>
        <taxon>Pseudomonadota</taxon>
        <taxon>Betaproteobacteria</taxon>
        <taxon>Rhodocyclales</taxon>
        <taxon>Zoogloeaceae</taxon>
        <taxon>Thauera</taxon>
    </lineage>
</organism>
<evidence type="ECO:0000256" key="2">
    <source>
        <dbReference type="ARBA" id="ARBA00004749"/>
    </source>
</evidence>
<dbReference type="GO" id="GO:0016705">
    <property type="term" value="F:oxidoreductase activity, acting on paired donors, with incorporation or reduction of molecular oxygen"/>
    <property type="evidence" value="ECO:0007669"/>
    <property type="project" value="InterPro"/>
</dbReference>
<evidence type="ECO:0000256" key="7">
    <source>
        <dbReference type="ARBA" id="ARBA00023033"/>
    </source>
</evidence>
<evidence type="ECO:0000256" key="6">
    <source>
        <dbReference type="ARBA" id="ARBA00023002"/>
    </source>
</evidence>
<dbReference type="AlphaFoldDB" id="A0A127KB02"/>
<keyword evidence="4" id="KW-0285">Flavoprotein</keyword>
<evidence type="ECO:0000256" key="3">
    <source>
        <dbReference type="ARBA" id="ARBA00005349"/>
    </source>
</evidence>
<accession>A0A127KB02</accession>
<comment type="similarity">
    <text evidence="3">Belongs to the UbiH/COQ6 family.</text>
</comment>
<gene>
    <name evidence="9" type="ORF">AC731_012565</name>
</gene>
<dbReference type="RefSeq" id="WP_048710092.1">
    <property type="nucleotide sequence ID" value="NZ_CP014646.1"/>
</dbReference>
<dbReference type="PANTHER" id="PTHR43876:SF7">
    <property type="entry name" value="UBIQUINONE BIOSYNTHESIS MONOOXYGENASE COQ6, MITOCHONDRIAL"/>
    <property type="match status" value="1"/>
</dbReference>
<dbReference type="GO" id="GO:0006744">
    <property type="term" value="P:ubiquinone biosynthetic process"/>
    <property type="evidence" value="ECO:0007669"/>
    <property type="project" value="UniProtKB-UniPathway"/>
</dbReference>
<dbReference type="STRING" id="1134435.AC731_012565"/>
<comment type="pathway">
    <text evidence="2">Cofactor biosynthesis; ubiquinone biosynthesis.</text>
</comment>
<dbReference type="Pfam" id="PF01494">
    <property type="entry name" value="FAD_binding_3"/>
    <property type="match status" value="1"/>
</dbReference>
<name>A0A127KB02_9RHOO</name>
<dbReference type="EMBL" id="CP014646">
    <property type="protein sequence ID" value="AMO39117.1"/>
    <property type="molecule type" value="Genomic_DNA"/>
</dbReference>
<dbReference type="NCBIfam" id="NF005788">
    <property type="entry name" value="PRK07608.1-3"/>
    <property type="match status" value="1"/>
</dbReference>
<dbReference type="InterPro" id="IPR002938">
    <property type="entry name" value="FAD-bd"/>
</dbReference>
<dbReference type="GO" id="GO:0071949">
    <property type="term" value="F:FAD binding"/>
    <property type="evidence" value="ECO:0007669"/>
    <property type="project" value="InterPro"/>
</dbReference>
<dbReference type="InterPro" id="IPR010971">
    <property type="entry name" value="UbiH/COQ6"/>
</dbReference>
<evidence type="ECO:0000256" key="4">
    <source>
        <dbReference type="ARBA" id="ARBA00022630"/>
    </source>
</evidence>
<evidence type="ECO:0000313" key="9">
    <source>
        <dbReference type="EMBL" id="AMO39117.1"/>
    </source>
</evidence>
<evidence type="ECO:0000313" key="10">
    <source>
        <dbReference type="Proteomes" id="UP000036902"/>
    </source>
</evidence>
<dbReference type="GO" id="GO:0004497">
    <property type="term" value="F:monooxygenase activity"/>
    <property type="evidence" value="ECO:0007669"/>
    <property type="project" value="UniProtKB-KW"/>
</dbReference>
<comment type="cofactor">
    <cofactor evidence="1">
        <name>FAD</name>
        <dbReference type="ChEBI" id="CHEBI:57692"/>
    </cofactor>
</comment>
<keyword evidence="10" id="KW-1185">Reference proteome</keyword>
<keyword evidence="6" id="KW-0560">Oxidoreductase</keyword>
<keyword evidence="7" id="KW-0503">Monooxygenase</keyword>
<feature type="domain" description="FAD-binding" evidence="8">
    <location>
        <begin position="4"/>
        <end position="313"/>
    </location>
</feature>
<dbReference type="Gene3D" id="3.50.50.60">
    <property type="entry name" value="FAD/NAD(P)-binding domain"/>
    <property type="match status" value="2"/>
</dbReference>
<dbReference type="SUPFAM" id="SSF51905">
    <property type="entry name" value="FAD/NAD(P)-binding domain"/>
    <property type="match status" value="1"/>
</dbReference>
<sequence>MDFDLVIVGGGLAGAALAVALRRSSLRIAVVEVSPPVRLESWDQRVYAYSPASARFLDELGAWRHIDPARLQPVSEMRVFGDDGGAICFSAYESGLSELAWIGESSRVHLELWESLRRQHNVTLFCPARPQALEIRPTGAALRVDDGRTLSASLIVGADGRDSWVRAQAAIEARVSAYGERAVVANFECSQPHRGVAYQWFRNDGILAWLPLPGNRMSMVWSAPDEMADDLMGMDEAAFVARVEGAGGRVLGALGLLTPRAAFSLRLMRVDAVVKERVALIGDAAHAIHPLSGHGINLGFQDAKVLAEVLGGLQSWQDAGELAVLRRYARARAEEPFLLQYLTHGLNRLFGVRNPVAGALRNAGMNLTGRLPVLHNALIRYAVNGRF</sequence>
<dbReference type="KEGG" id="thu:AC731_012565"/>
<evidence type="ECO:0000259" key="8">
    <source>
        <dbReference type="Pfam" id="PF01494"/>
    </source>
</evidence>
<dbReference type="PANTHER" id="PTHR43876">
    <property type="entry name" value="UBIQUINONE BIOSYNTHESIS MONOOXYGENASE COQ6, MITOCHONDRIAL"/>
    <property type="match status" value="1"/>
</dbReference>
<dbReference type="UniPathway" id="UPA00232"/>
<evidence type="ECO:0000256" key="1">
    <source>
        <dbReference type="ARBA" id="ARBA00001974"/>
    </source>
</evidence>
<proteinExistence type="inferred from homology"/>
<evidence type="ECO:0000256" key="5">
    <source>
        <dbReference type="ARBA" id="ARBA00022827"/>
    </source>
</evidence>
<dbReference type="NCBIfam" id="TIGR01988">
    <property type="entry name" value="Ubi-OHases"/>
    <property type="match status" value="1"/>
</dbReference>
<dbReference type="Proteomes" id="UP000036902">
    <property type="component" value="Chromosome"/>
</dbReference>
<dbReference type="InterPro" id="IPR051205">
    <property type="entry name" value="UbiH/COQ6_monooxygenase"/>
</dbReference>
<keyword evidence="5" id="KW-0274">FAD</keyword>
<reference evidence="10" key="1">
    <citation type="submission" date="2016-03" db="EMBL/GenBank/DDBJ databases">
        <authorList>
            <person name="Ma C."/>
            <person name="Zhou S."/>
            <person name="Yang G."/>
        </authorList>
    </citation>
    <scope>NUCLEOTIDE SEQUENCE [LARGE SCALE GENOMIC DNA]</scope>
    <source>
        <strain evidence="10">SgZ-1</strain>
    </source>
</reference>
<protein>
    <submittedName>
        <fullName evidence="9">Ubiquinone biosynthesis protein UbiH</fullName>
    </submittedName>
</protein>
<dbReference type="InterPro" id="IPR036188">
    <property type="entry name" value="FAD/NAD-bd_sf"/>
</dbReference>
<dbReference type="PRINTS" id="PR00420">
    <property type="entry name" value="RNGMNOXGNASE"/>
</dbReference>
<keyword evidence="9" id="KW-0830">Ubiquinone</keyword>